<accession>A0A0S4XQK9</accession>
<dbReference type="Gene3D" id="2.60.40.3440">
    <property type="match status" value="5"/>
</dbReference>
<dbReference type="Gene3D" id="2.60.40.2810">
    <property type="match status" value="1"/>
</dbReference>
<dbReference type="Pfam" id="PF24269">
    <property type="entry name" value="DUF7467"/>
    <property type="match status" value="1"/>
</dbReference>
<dbReference type="InterPro" id="IPR013783">
    <property type="entry name" value="Ig-like_fold"/>
</dbReference>
<dbReference type="NCBIfam" id="NF012211">
    <property type="entry name" value="tand_rpt_95"/>
    <property type="match status" value="5"/>
</dbReference>
<dbReference type="Pfam" id="PF17517">
    <property type="entry name" value="IgGFc_binding"/>
    <property type="match status" value="1"/>
</dbReference>
<proteinExistence type="predicted"/>
<dbReference type="InterPro" id="IPR035234">
    <property type="entry name" value="IgGFc-bd_N"/>
</dbReference>
<dbReference type="GO" id="GO:0031410">
    <property type="term" value="C:cytoplasmic vesicle"/>
    <property type="evidence" value="ECO:0007669"/>
    <property type="project" value="TreeGrafter"/>
</dbReference>
<dbReference type="InterPro" id="IPR055890">
    <property type="entry name" value="DUF7467"/>
</dbReference>
<evidence type="ECO:0000259" key="1">
    <source>
        <dbReference type="PROSITE" id="PS50093"/>
    </source>
</evidence>
<evidence type="ECO:0000313" key="2">
    <source>
        <dbReference type="EMBL" id="CUV66610.1"/>
    </source>
</evidence>
<dbReference type="EMBL" id="FAXN01000103">
    <property type="protein sequence ID" value="CUV66610.1"/>
    <property type="molecule type" value="Genomic_DNA"/>
</dbReference>
<dbReference type="GO" id="GO:0016020">
    <property type="term" value="C:membrane"/>
    <property type="evidence" value="ECO:0007669"/>
    <property type="project" value="TreeGrafter"/>
</dbReference>
<protein>
    <recommendedName>
        <fullName evidence="1">PKD domain-containing protein</fullName>
    </recommendedName>
</protein>
<dbReference type="SUPFAM" id="SSF49299">
    <property type="entry name" value="PKD domain"/>
    <property type="match status" value="3"/>
</dbReference>
<dbReference type="Gene3D" id="2.60.40.10">
    <property type="entry name" value="Immunoglobulins"/>
    <property type="match status" value="3"/>
</dbReference>
<dbReference type="InterPro" id="IPR035986">
    <property type="entry name" value="PKD_dom_sf"/>
</dbReference>
<dbReference type="PROSITE" id="PS50093">
    <property type="entry name" value="PKD"/>
    <property type="match status" value="1"/>
</dbReference>
<gene>
    <name evidence="2" type="ORF">BN3087_970001</name>
</gene>
<dbReference type="Pfam" id="PF17963">
    <property type="entry name" value="Big_9"/>
    <property type="match status" value="6"/>
</dbReference>
<reference evidence="2" key="1">
    <citation type="submission" date="2015-11" db="EMBL/GenBank/DDBJ databases">
        <authorList>
            <person name="Zhang Y."/>
            <person name="Guo Z."/>
        </authorList>
    </citation>
    <scope>NUCLEOTIDE SEQUENCE</scope>
    <source>
        <strain evidence="2">BN30871</strain>
    </source>
</reference>
<dbReference type="PANTHER" id="PTHR46182">
    <property type="entry name" value="FI19480P1"/>
    <property type="match status" value="1"/>
</dbReference>
<dbReference type="CDD" id="cd00146">
    <property type="entry name" value="PKD"/>
    <property type="match status" value="2"/>
</dbReference>
<organism evidence="2">
    <name type="scientific">Sulfurovum sp. enrichment culture clone C5</name>
    <dbReference type="NCBI Taxonomy" id="497650"/>
    <lineage>
        <taxon>Bacteria</taxon>
        <taxon>Pseudomonadati</taxon>
        <taxon>Campylobacterota</taxon>
        <taxon>Epsilonproteobacteria</taxon>
        <taxon>Campylobacterales</taxon>
        <taxon>Sulfurovaceae</taxon>
        <taxon>Sulfurovum</taxon>
        <taxon>environmental samples</taxon>
    </lineage>
</organism>
<dbReference type="InterPro" id="IPR000601">
    <property type="entry name" value="PKD_dom"/>
</dbReference>
<dbReference type="SMART" id="SM00089">
    <property type="entry name" value="PKD"/>
    <property type="match status" value="3"/>
</dbReference>
<sequence length="1539" mass="167099">MKQGKSFFIGNFLRYFFLITFSFVFSFGTSSANPSCGTCNISNNITYSFDNHHSFNTNHTQLTWDFDSLFSFHLSCGGGQNPPSPSSDCHICDGKINKLTLQYTGSEDALVEVYNHLGNKVFSSYISPYAFFTLNGYDKKETLGPKIFIYTNSKFNTSIHTSCSVPILIGMKFGSFIVRDGSSRNGGQICSEPNYLHIGHVCGNVYEDQNLNGAKDIDESSQAGIVVRAIDATGTTYNVSTDSKGDYCVYNVAQGLALVSIDTTTLPDGTQLVSGENPSVLSVVKNTFNNAGLDGYAMLPPLADDMNITIQEDNNISLELKAKDYGSRPLTYTIVSAPKHGTLSGSIQNPIYTPNPNYNGNDNFTFKVNNGLLDSNIATVNIAIASVNDAPLALDDNTTTNEDENIIIDVLKNDNDIDGTLDIPSIGIITQPKNGTIVIKDGKIEYIPNPNYHGDDTLSYTIKDNEQGVSNTAKVDIKILSVNDAPIVFDQNITTNEDTVADIPLQAKDDDGDSLGFTIITQPQHGKLSGNSPNLSYIPDPNYHGKDSFTFKVNDGNADSNIATININVLPVNDIPIGIDDNLTIQQDTNATINVLKNDRDDDNDTLQIDSMTQPQNGTATLIGNQIIYKPNTNFSGIDTFTYIPTDGKNKGNVTNVFVFVEAVAPTNEGSEFYFNFNSNAGKQGNLSIFISSRQNTSGTVDIAGLNFKQDFNVTKGVVTQISLPSNAQKTNLVKEQLAVHVKANSSVTIYGLNRQTTTSDAFLAIPLQSIGREYIAIAHIPTAFNTQLAITGTEDNTVVEVTPTVDIYGPDGLVKKNTNYSITIDRGDVIMFTSAEDITGGLVRSSKNIAVTSGNERTSIPGSRCCYDHLVEMLVPLNDLGKEFLTEPLATRKADLIRVVGTENNTTIEFDGKFIKTINKGEYYDTITGEGHHIFTSKPSTVVQYSLSTSYDGVPSDPFMMIVPPISQYFNDYTVATLSSNENFDKNYINITIPTIAVNSVKLDGVTIDSTLFKPIGDSSYSGASISINDPGSHNLKADTYFGLTVYGFGSMDSYGYQGGMFINKNNILPMTYTQTLLLNKELQIPINLKARDLDNDNLTYKISSQPQHGTLEGSGSNLKYIPNDISYRGKDNFTFIVNDGKENSYPATVTIVYDTTPLSYDSNITLDEDNTKEIVLKATDVDNDNLTYTLLTKPKNGTLSGTGANLVYTPKANYNGNDSFTFKVNDGYLDSNISTVNLTINSINDAPVANAGKDQLVEFGKNVTLDGSKSSDLDGKIIKYEWRDSNDTIIGNQSKITLLPLSVGSHRFKLTVVDDMNATSVDEVIVTVMEQSLFAVAGDDQAIYEGQSVNIFGNKSYAIGSNITKYEWKEGDKVLGNSSYISYKGMEIGEHVITLTVIDSLGRTASDSVKVVVNPTSLVVDAGLDQSIYMGGNAYLNGSKSYAIGINTSKTEWKEGDKVLSNASSFYYKGDVLGEHTITLSITDSLGRTVTDSVKVVVNPTSLVVDAGLDQSIYMGGNAYLNGSKSYAIGINTSKFS</sequence>
<dbReference type="Pfam" id="PF22352">
    <property type="entry name" value="K319L-like_PKD"/>
    <property type="match status" value="1"/>
</dbReference>
<name>A0A0S4XQK9_9BACT</name>
<dbReference type="InterPro" id="IPR022409">
    <property type="entry name" value="PKD/Chitinase_dom"/>
</dbReference>
<feature type="domain" description="PKD" evidence="1">
    <location>
        <begin position="1362"/>
        <end position="1420"/>
    </location>
</feature>
<dbReference type="PANTHER" id="PTHR46182:SF2">
    <property type="entry name" value="FI19480P1"/>
    <property type="match status" value="1"/>
</dbReference>
<dbReference type="InterPro" id="IPR029865">
    <property type="entry name" value="KIAA0319-like"/>
</dbReference>